<dbReference type="PROSITE" id="PS51164">
    <property type="entry name" value="CBM1_2"/>
    <property type="match status" value="1"/>
</dbReference>
<sequence length="97" mass="10422">FTTGSLPTLLLRDSAGQLGAWDQCGGIAYTGSTKCPKDYVCSARQPGFSQCVPGWIPLWYSAWRTGDCGGAKYAGPTKCPNDYACKYRSVTLSQCIP</sequence>
<dbReference type="Pfam" id="PF00734">
    <property type="entry name" value="CBM_1"/>
    <property type="match status" value="2"/>
</dbReference>
<evidence type="ECO:0000256" key="1">
    <source>
        <dbReference type="ARBA" id="ARBA00022729"/>
    </source>
</evidence>
<dbReference type="InterPro" id="IPR000254">
    <property type="entry name" value="CBD"/>
</dbReference>
<accession>A0A0D3KPL9</accession>
<protein>
    <recommendedName>
        <fullName evidence="2">CBM1 domain-containing protein</fullName>
    </recommendedName>
</protein>
<evidence type="ECO:0000313" key="4">
    <source>
        <dbReference type="Proteomes" id="UP000013827"/>
    </source>
</evidence>
<evidence type="ECO:0000259" key="2">
    <source>
        <dbReference type="PROSITE" id="PS51164"/>
    </source>
</evidence>
<dbReference type="SUPFAM" id="SSF57180">
    <property type="entry name" value="Cellulose-binding domain"/>
    <property type="match status" value="2"/>
</dbReference>
<feature type="domain" description="CBM1" evidence="2">
    <location>
        <begin position="16"/>
        <end position="52"/>
    </location>
</feature>
<name>A0A0D3KPL9_EMIH1</name>
<dbReference type="EnsemblProtists" id="EOD37704">
    <property type="protein sequence ID" value="EOD37704"/>
    <property type="gene ID" value="EMIHUDRAFT_49156"/>
</dbReference>
<dbReference type="HOGENOM" id="CLU_2353007_0_0_1"/>
<dbReference type="InterPro" id="IPR035971">
    <property type="entry name" value="CBD_sf"/>
</dbReference>
<dbReference type="GO" id="GO:0005975">
    <property type="term" value="P:carbohydrate metabolic process"/>
    <property type="evidence" value="ECO:0007669"/>
    <property type="project" value="InterPro"/>
</dbReference>
<dbReference type="Proteomes" id="UP000013827">
    <property type="component" value="Unassembled WGS sequence"/>
</dbReference>
<dbReference type="RefSeq" id="XP_005790133.1">
    <property type="nucleotide sequence ID" value="XM_005790076.1"/>
</dbReference>
<dbReference type="KEGG" id="ehx:EMIHUDRAFT_49156"/>
<dbReference type="GeneID" id="17282973"/>
<keyword evidence="4" id="KW-1185">Reference proteome</keyword>
<dbReference type="AlphaFoldDB" id="A0A0D3KPL9"/>
<dbReference type="GO" id="GO:0005576">
    <property type="term" value="C:extracellular region"/>
    <property type="evidence" value="ECO:0007669"/>
    <property type="project" value="InterPro"/>
</dbReference>
<reference evidence="3" key="2">
    <citation type="submission" date="2024-10" db="UniProtKB">
        <authorList>
            <consortium name="EnsemblProtists"/>
        </authorList>
    </citation>
    <scope>IDENTIFICATION</scope>
</reference>
<dbReference type="SMART" id="SM00236">
    <property type="entry name" value="fCBD"/>
    <property type="match status" value="2"/>
</dbReference>
<evidence type="ECO:0000313" key="3">
    <source>
        <dbReference type="EnsemblProtists" id="EOD37704"/>
    </source>
</evidence>
<proteinExistence type="predicted"/>
<dbReference type="PaxDb" id="2903-EOD37704"/>
<organism evidence="3 4">
    <name type="scientific">Emiliania huxleyi (strain CCMP1516)</name>
    <dbReference type="NCBI Taxonomy" id="280463"/>
    <lineage>
        <taxon>Eukaryota</taxon>
        <taxon>Haptista</taxon>
        <taxon>Haptophyta</taxon>
        <taxon>Prymnesiophyceae</taxon>
        <taxon>Isochrysidales</taxon>
        <taxon>Noelaerhabdaceae</taxon>
        <taxon>Emiliania</taxon>
    </lineage>
</organism>
<dbReference type="GO" id="GO:0030248">
    <property type="term" value="F:cellulose binding"/>
    <property type="evidence" value="ECO:0007669"/>
    <property type="project" value="InterPro"/>
</dbReference>
<reference evidence="4" key="1">
    <citation type="journal article" date="2013" name="Nature">
        <title>Pan genome of the phytoplankton Emiliania underpins its global distribution.</title>
        <authorList>
            <person name="Read B.A."/>
            <person name="Kegel J."/>
            <person name="Klute M.J."/>
            <person name="Kuo A."/>
            <person name="Lefebvre S.C."/>
            <person name="Maumus F."/>
            <person name="Mayer C."/>
            <person name="Miller J."/>
            <person name="Monier A."/>
            <person name="Salamov A."/>
            <person name="Young J."/>
            <person name="Aguilar M."/>
            <person name="Claverie J.M."/>
            <person name="Frickenhaus S."/>
            <person name="Gonzalez K."/>
            <person name="Herman E.K."/>
            <person name="Lin Y.C."/>
            <person name="Napier J."/>
            <person name="Ogata H."/>
            <person name="Sarno A.F."/>
            <person name="Shmutz J."/>
            <person name="Schroeder D."/>
            <person name="de Vargas C."/>
            <person name="Verret F."/>
            <person name="von Dassow P."/>
            <person name="Valentin K."/>
            <person name="Van de Peer Y."/>
            <person name="Wheeler G."/>
            <person name="Dacks J.B."/>
            <person name="Delwiche C.F."/>
            <person name="Dyhrman S.T."/>
            <person name="Glockner G."/>
            <person name="John U."/>
            <person name="Richards T."/>
            <person name="Worden A.Z."/>
            <person name="Zhang X."/>
            <person name="Grigoriev I.V."/>
            <person name="Allen A.E."/>
            <person name="Bidle K."/>
            <person name="Borodovsky M."/>
            <person name="Bowler C."/>
            <person name="Brownlee C."/>
            <person name="Cock J.M."/>
            <person name="Elias M."/>
            <person name="Gladyshev V.N."/>
            <person name="Groth M."/>
            <person name="Guda C."/>
            <person name="Hadaegh A."/>
            <person name="Iglesias-Rodriguez M.D."/>
            <person name="Jenkins J."/>
            <person name="Jones B.M."/>
            <person name="Lawson T."/>
            <person name="Leese F."/>
            <person name="Lindquist E."/>
            <person name="Lobanov A."/>
            <person name="Lomsadze A."/>
            <person name="Malik S.B."/>
            <person name="Marsh M.E."/>
            <person name="Mackinder L."/>
            <person name="Mock T."/>
            <person name="Mueller-Roeber B."/>
            <person name="Pagarete A."/>
            <person name="Parker M."/>
            <person name="Probert I."/>
            <person name="Quesneville H."/>
            <person name="Raines C."/>
            <person name="Rensing S.A."/>
            <person name="Riano-Pachon D.M."/>
            <person name="Richier S."/>
            <person name="Rokitta S."/>
            <person name="Shiraiwa Y."/>
            <person name="Soanes D.M."/>
            <person name="van der Giezen M."/>
            <person name="Wahlund T.M."/>
            <person name="Williams B."/>
            <person name="Wilson W."/>
            <person name="Wolfe G."/>
            <person name="Wurch L.L."/>
        </authorList>
    </citation>
    <scope>NUCLEOTIDE SEQUENCE</scope>
</reference>
<keyword evidence="1" id="KW-0732">Signal</keyword>